<reference evidence="2" key="2">
    <citation type="submission" date="2016-02" db="EMBL/GenBank/DDBJ databases">
        <title>Genome sequencing of Aspergillus luchuensis NBRC 4314.</title>
        <authorList>
            <person name="Yamada O."/>
        </authorList>
    </citation>
    <scope>NUCLEOTIDE SEQUENCE [LARGE SCALE GENOMIC DNA]</scope>
    <source>
        <strain evidence="2">RIB 2604</strain>
    </source>
</reference>
<gene>
    <name evidence="1" type="ORF">RIB2604_03103240</name>
</gene>
<comment type="caution">
    <text evidence="1">The sequence shown here is derived from an EMBL/GenBank/DDBJ whole genome shotgun (WGS) entry which is preliminary data.</text>
</comment>
<evidence type="ECO:0000313" key="1">
    <source>
        <dbReference type="EMBL" id="GAT29985.1"/>
    </source>
</evidence>
<accession>A0A146FWY8</accession>
<dbReference type="AlphaFoldDB" id="A0A146FWY8"/>
<dbReference type="Proteomes" id="UP000075230">
    <property type="component" value="Unassembled WGS sequence"/>
</dbReference>
<sequence length="61" mass="6694">MLLDVLITQVSFTRRLEVVAIQLGPACSSYWGAGFLYCGQSAGTNKPCMTIYMVKNTIMSN</sequence>
<evidence type="ECO:0000313" key="2">
    <source>
        <dbReference type="Proteomes" id="UP000075230"/>
    </source>
</evidence>
<protein>
    <submittedName>
        <fullName evidence="1">Sex-determining protein fem-1</fullName>
    </submittedName>
</protein>
<organism evidence="1 2">
    <name type="scientific">Aspergillus kawachii</name>
    <name type="common">White koji mold</name>
    <name type="synonym">Aspergillus awamori var. kawachi</name>
    <dbReference type="NCBI Taxonomy" id="1069201"/>
    <lineage>
        <taxon>Eukaryota</taxon>
        <taxon>Fungi</taxon>
        <taxon>Dikarya</taxon>
        <taxon>Ascomycota</taxon>
        <taxon>Pezizomycotina</taxon>
        <taxon>Eurotiomycetes</taxon>
        <taxon>Eurotiomycetidae</taxon>
        <taxon>Eurotiales</taxon>
        <taxon>Aspergillaceae</taxon>
        <taxon>Aspergillus</taxon>
        <taxon>Aspergillus subgen. Circumdati</taxon>
    </lineage>
</organism>
<name>A0A146FWY8_ASPKA</name>
<reference evidence="1 2" key="1">
    <citation type="journal article" date="2016" name="DNA Res.">
        <title>Genome sequence of Aspergillus luchuensis NBRC 4314.</title>
        <authorList>
            <person name="Yamada O."/>
            <person name="Machida M."/>
            <person name="Hosoyama A."/>
            <person name="Goto M."/>
            <person name="Takahashi T."/>
            <person name="Futagami T."/>
            <person name="Yamagata Y."/>
            <person name="Takeuchi M."/>
            <person name="Kobayashi T."/>
            <person name="Koike H."/>
            <person name="Abe K."/>
            <person name="Asai K."/>
            <person name="Arita M."/>
            <person name="Fujita N."/>
            <person name="Fukuda K."/>
            <person name="Higa K."/>
            <person name="Horikawa H."/>
            <person name="Ishikawa T."/>
            <person name="Jinno K."/>
            <person name="Kato Y."/>
            <person name="Kirimura K."/>
            <person name="Mizutani O."/>
            <person name="Nakasone K."/>
            <person name="Sano M."/>
            <person name="Shiraishi Y."/>
            <person name="Tsukahara M."/>
            <person name="Gomi K."/>
        </authorList>
    </citation>
    <scope>NUCLEOTIDE SEQUENCE [LARGE SCALE GENOMIC DNA]</scope>
    <source>
        <strain evidence="1 2">RIB 2604</strain>
    </source>
</reference>
<proteinExistence type="predicted"/>
<dbReference type="EMBL" id="BCWF01000030">
    <property type="protein sequence ID" value="GAT29985.1"/>
    <property type="molecule type" value="Genomic_DNA"/>
</dbReference>